<evidence type="ECO:0000256" key="4">
    <source>
        <dbReference type="ARBA" id="ARBA00022833"/>
    </source>
</evidence>
<dbReference type="EC" id="4.2.1.1" evidence="2"/>
<sequence length="258" mass="29981">MNRLLISISVLVLVLSCQDQPKKEKVETNDKSNHWSYEGETGPEHWAELEGETHCNGNFQSPINLVNYKVAEDLEPIDLHYSEKTILHDVANNGHSIQYDFERGDFLIHKEDTFHLKQFHFHEPAEHLIEGVRYPLEIHLVHQNESKEFVVLSVMAKEGNNSKPFELLESYLPIQKGEMKLIQRPFDISQNLPQNRGYFSYQGSLTTPPCSEKVTWIVFKQAIEVSLEQVELLKYLMPINNYRDEQPQHGRAVYSTSF</sequence>
<accession>A0ABN1KDG0</accession>
<gene>
    <name evidence="8" type="ORF">GCM10009433_24330</name>
</gene>
<comment type="caution">
    <text evidence="8">The sequence shown here is derived from an EMBL/GenBank/DDBJ whole genome shotgun (WGS) entry which is preliminary data.</text>
</comment>
<evidence type="ECO:0000313" key="8">
    <source>
        <dbReference type="EMBL" id="GAA0763219.1"/>
    </source>
</evidence>
<protein>
    <recommendedName>
        <fullName evidence="2">carbonic anhydrase</fullName>
        <ecNumber evidence="2">4.2.1.1</ecNumber>
    </recommendedName>
</protein>
<comment type="similarity">
    <text evidence="1">Belongs to the alpha-carbonic anhydrase family.</text>
</comment>
<feature type="domain" description="Alpha-carbonic anhydrase" evidence="7">
    <location>
        <begin position="33"/>
        <end position="257"/>
    </location>
</feature>
<dbReference type="InterPro" id="IPR041891">
    <property type="entry name" value="Alpha_CA_prokaryot-like"/>
</dbReference>
<dbReference type="Pfam" id="PF00194">
    <property type="entry name" value="Carb_anhydrase"/>
    <property type="match status" value="1"/>
</dbReference>
<evidence type="ECO:0000313" key="9">
    <source>
        <dbReference type="Proteomes" id="UP001500185"/>
    </source>
</evidence>
<dbReference type="Gene3D" id="3.10.200.10">
    <property type="entry name" value="Alpha carbonic anhydrase"/>
    <property type="match status" value="1"/>
</dbReference>
<evidence type="ECO:0000256" key="6">
    <source>
        <dbReference type="ARBA" id="ARBA00048348"/>
    </source>
</evidence>
<dbReference type="PANTHER" id="PTHR18952">
    <property type="entry name" value="CARBONIC ANHYDRASE"/>
    <property type="match status" value="1"/>
</dbReference>
<comment type="catalytic activity">
    <reaction evidence="6">
        <text>hydrogencarbonate + H(+) = CO2 + H2O</text>
        <dbReference type="Rhea" id="RHEA:10748"/>
        <dbReference type="ChEBI" id="CHEBI:15377"/>
        <dbReference type="ChEBI" id="CHEBI:15378"/>
        <dbReference type="ChEBI" id="CHEBI:16526"/>
        <dbReference type="ChEBI" id="CHEBI:17544"/>
        <dbReference type="EC" id="4.2.1.1"/>
    </reaction>
</comment>
<dbReference type="Proteomes" id="UP001500185">
    <property type="component" value="Unassembled WGS sequence"/>
</dbReference>
<dbReference type="SUPFAM" id="SSF51069">
    <property type="entry name" value="Carbonic anhydrase"/>
    <property type="match status" value="1"/>
</dbReference>
<keyword evidence="9" id="KW-1185">Reference proteome</keyword>
<reference evidence="8 9" key="1">
    <citation type="journal article" date="2019" name="Int. J. Syst. Evol. Microbiol.">
        <title>The Global Catalogue of Microorganisms (GCM) 10K type strain sequencing project: providing services to taxonomists for standard genome sequencing and annotation.</title>
        <authorList>
            <consortium name="The Broad Institute Genomics Platform"/>
            <consortium name="The Broad Institute Genome Sequencing Center for Infectious Disease"/>
            <person name="Wu L."/>
            <person name="Ma J."/>
        </authorList>
    </citation>
    <scope>NUCLEOTIDE SEQUENCE [LARGE SCALE GENOMIC DNA]</scope>
    <source>
        <strain evidence="8 9">JCM 16231</strain>
    </source>
</reference>
<dbReference type="PROSITE" id="PS51144">
    <property type="entry name" value="ALPHA_CA_2"/>
    <property type="match status" value="1"/>
</dbReference>
<keyword evidence="5" id="KW-0456">Lyase</keyword>
<evidence type="ECO:0000256" key="2">
    <source>
        <dbReference type="ARBA" id="ARBA00012925"/>
    </source>
</evidence>
<dbReference type="InterPro" id="IPR036398">
    <property type="entry name" value="CA_dom_sf"/>
</dbReference>
<evidence type="ECO:0000259" key="7">
    <source>
        <dbReference type="PROSITE" id="PS51144"/>
    </source>
</evidence>
<evidence type="ECO:0000256" key="3">
    <source>
        <dbReference type="ARBA" id="ARBA00022723"/>
    </source>
</evidence>
<dbReference type="RefSeq" id="WP_224454617.1">
    <property type="nucleotide sequence ID" value="NZ_BAAAGG010000022.1"/>
</dbReference>
<keyword evidence="3" id="KW-0479">Metal-binding</keyword>
<name>A0ABN1KDG0_9FLAO</name>
<dbReference type="InterPro" id="IPR023561">
    <property type="entry name" value="Carbonic_anhydrase_a-class"/>
</dbReference>
<proteinExistence type="inferred from homology"/>
<dbReference type="CDD" id="cd03124">
    <property type="entry name" value="alpha_CA_prokaryotic_like"/>
    <property type="match status" value="1"/>
</dbReference>
<evidence type="ECO:0000256" key="5">
    <source>
        <dbReference type="ARBA" id="ARBA00023239"/>
    </source>
</evidence>
<dbReference type="PROSITE" id="PS51257">
    <property type="entry name" value="PROKAR_LIPOPROTEIN"/>
    <property type="match status" value="1"/>
</dbReference>
<dbReference type="PANTHER" id="PTHR18952:SF265">
    <property type="entry name" value="CARBONIC ANHYDRASE"/>
    <property type="match status" value="1"/>
</dbReference>
<evidence type="ECO:0000256" key="1">
    <source>
        <dbReference type="ARBA" id="ARBA00010718"/>
    </source>
</evidence>
<organism evidence="8 9">
    <name type="scientific">Psychroflexus lacisalsi</name>
    <dbReference type="NCBI Taxonomy" id="503928"/>
    <lineage>
        <taxon>Bacteria</taxon>
        <taxon>Pseudomonadati</taxon>
        <taxon>Bacteroidota</taxon>
        <taxon>Flavobacteriia</taxon>
        <taxon>Flavobacteriales</taxon>
        <taxon>Flavobacteriaceae</taxon>
        <taxon>Psychroflexus</taxon>
    </lineage>
</organism>
<dbReference type="InterPro" id="IPR001148">
    <property type="entry name" value="CA_dom"/>
</dbReference>
<dbReference type="SMART" id="SM01057">
    <property type="entry name" value="Carb_anhydrase"/>
    <property type="match status" value="1"/>
</dbReference>
<keyword evidence="4" id="KW-0862">Zinc</keyword>
<dbReference type="EMBL" id="BAAAGG010000022">
    <property type="protein sequence ID" value="GAA0763219.1"/>
    <property type="molecule type" value="Genomic_DNA"/>
</dbReference>